<name>A0ABS4J388_9BACL</name>
<accession>A0ABS4J388</accession>
<reference evidence="1 2" key="1">
    <citation type="submission" date="2021-03" db="EMBL/GenBank/DDBJ databases">
        <title>Genomic Encyclopedia of Type Strains, Phase IV (KMG-IV): sequencing the most valuable type-strain genomes for metagenomic binning, comparative biology and taxonomic classification.</title>
        <authorList>
            <person name="Goeker M."/>
        </authorList>
    </citation>
    <scope>NUCLEOTIDE SEQUENCE [LARGE SCALE GENOMIC DNA]</scope>
    <source>
        <strain evidence="1 2">DSM 26048</strain>
    </source>
</reference>
<sequence length="158" mass="18511">MNNLLNQLESVDWFGNCGKEIGENPNMVYASNWKDAVKISGQVSWENTQLNARNAMTKYLSEMHKTEFQQWNNISKIVKTKYLPVILSKIEKYAQEQQLKLEFIHSVRWDLHSAFMERFYEPLGHGCNFYANLLEIYKAGHFPCGWDGDWPKGKLVIF</sequence>
<dbReference type="RefSeq" id="WP_209976116.1">
    <property type="nucleotide sequence ID" value="NZ_JAGGLB010000024.1"/>
</dbReference>
<evidence type="ECO:0000313" key="2">
    <source>
        <dbReference type="Proteomes" id="UP001519287"/>
    </source>
</evidence>
<comment type="caution">
    <text evidence="1">The sequence shown here is derived from an EMBL/GenBank/DDBJ whole genome shotgun (WGS) entry which is preliminary data.</text>
</comment>
<gene>
    <name evidence="1" type="ORF">J2Z66_005909</name>
</gene>
<keyword evidence="2" id="KW-1185">Reference proteome</keyword>
<protein>
    <submittedName>
        <fullName evidence="1">Uncharacterized protein</fullName>
    </submittedName>
</protein>
<evidence type="ECO:0000313" key="1">
    <source>
        <dbReference type="EMBL" id="MBP1994273.1"/>
    </source>
</evidence>
<proteinExistence type="predicted"/>
<organism evidence="1 2">
    <name type="scientific">Paenibacillus eucommiae</name>
    <dbReference type="NCBI Taxonomy" id="1355755"/>
    <lineage>
        <taxon>Bacteria</taxon>
        <taxon>Bacillati</taxon>
        <taxon>Bacillota</taxon>
        <taxon>Bacilli</taxon>
        <taxon>Bacillales</taxon>
        <taxon>Paenibacillaceae</taxon>
        <taxon>Paenibacillus</taxon>
    </lineage>
</organism>
<dbReference type="Proteomes" id="UP001519287">
    <property type="component" value="Unassembled WGS sequence"/>
</dbReference>
<dbReference type="EMBL" id="JAGGLB010000024">
    <property type="protein sequence ID" value="MBP1994273.1"/>
    <property type="molecule type" value="Genomic_DNA"/>
</dbReference>